<feature type="signal peptide" evidence="2">
    <location>
        <begin position="1"/>
        <end position="21"/>
    </location>
</feature>
<keyword evidence="1" id="KW-1133">Transmembrane helix</keyword>
<gene>
    <name evidence="4" type="ORF">DC346_15755</name>
    <name evidence="3" type="ORF">H2677_02090</name>
</gene>
<dbReference type="NCBIfam" id="NF045610">
    <property type="entry name" value="acin_4_helix"/>
    <property type="match status" value="1"/>
</dbReference>
<protein>
    <submittedName>
        <fullName evidence="4">Uncharacterized protein</fullName>
    </submittedName>
</protein>
<sequence length="137" mass="15042">MRLKSISVFFLTLCVSAHSSATVNNAVYVGSRGIGSPSANSPASTLFFLVCGAGALYVYYKLFLSWFKRKKSGEKPQRLYGLGDWAIMLAVFGLLALFASGLTFEILSTFGGKELVGQIWYLVLLGFWGVLVFFDRT</sequence>
<dbReference type="AlphaFoldDB" id="A0A365PEY0"/>
<organism evidence="4 5">
    <name type="scientific">Acinetobacter junii</name>
    <dbReference type="NCBI Taxonomy" id="40215"/>
    <lineage>
        <taxon>Bacteria</taxon>
        <taxon>Pseudomonadati</taxon>
        <taxon>Pseudomonadota</taxon>
        <taxon>Gammaproteobacteria</taxon>
        <taxon>Moraxellales</taxon>
        <taxon>Moraxellaceae</taxon>
        <taxon>Acinetobacter</taxon>
    </lineage>
</organism>
<evidence type="ECO:0000256" key="2">
    <source>
        <dbReference type="SAM" id="SignalP"/>
    </source>
</evidence>
<reference evidence="3" key="2">
    <citation type="submission" date="2020-07" db="EMBL/GenBank/DDBJ databases">
        <title>Acinetobacter junii strain YR7 chromosome and plasmid pNDM-YR7.</title>
        <authorList>
            <person name="Tang B."/>
        </authorList>
    </citation>
    <scope>NUCLEOTIDE SEQUENCE</scope>
    <source>
        <strain evidence="3">YR7</strain>
    </source>
</reference>
<name>A0A365PEY0_ACIJU</name>
<accession>A0A365PEY0</accession>
<evidence type="ECO:0000313" key="5">
    <source>
        <dbReference type="Proteomes" id="UP000253688"/>
    </source>
</evidence>
<feature type="chain" id="PRO_5030067707" evidence="2">
    <location>
        <begin position="22"/>
        <end position="137"/>
    </location>
</feature>
<feature type="transmembrane region" description="Helical" evidence="1">
    <location>
        <begin position="41"/>
        <end position="60"/>
    </location>
</feature>
<dbReference type="Proteomes" id="UP000253688">
    <property type="component" value="Unassembled WGS sequence"/>
</dbReference>
<evidence type="ECO:0000313" key="3">
    <source>
        <dbReference type="EMBL" id="QUY37017.1"/>
    </source>
</evidence>
<feature type="transmembrane region" description="Helical" evidence="1">
    <location>
        <begin position="81"/>
        <end position="103"/>
    </location>
</feature>
<dbReference type="EMBL" id="QEWH01000125">
    <property type="protein sequence ID" value="RBA42558.1"/>
    <property type="molecule type" value="Genomic_DNA"/>
</dbReference>
<dbReference type="RefSeq" id="WP_023013747.1">
    <property type="nucleotide sequence ID" value="NZ_CP059558.1"/>
</dbReference>
<proteinExistence type="predicted"/>
<reference evidence="4 5" key="1">
    <citation type="submission" date="2018-04" db="EMBL/GenBank/DDBJ databases">
        <title>Acinetobacter junii Genome sequencing and assembly.</title>
        <authorList>
            <person name="Su J."/>
            <person name="Rensing C."/>
            <person name="Mazhar H.S."/>
        </authorList>
    </citation>
    <scope>NUCLEOTIDE SEQUENCE [LARGE SCALE GENOMIC DNA]</scope>
    <source>
        <strain evidence="4 5">SC22</strain>
    </source>
</reference>
<dbReference type="GeneID" id="70091284"/>
<dbReference type="Proteomes" id="UP000679388">
    <property type="component" value="Chromosome"/>
</dbReference>
<feature type="transmembrane region" description="Helical" evidence="1">
    <location>
        <begin position="115"/>
        <end position="134"/>
    </location>
</feature>
<keyword evidence="2" id="KW-0732">Signal</keyword>
<keyword evidence="1" id="KW-0472">Membrane</keyword>
<dbReference type="InterPro" id="IPR054673">
    <property type="entry name" value="Four_helix_put"/>
</dbReference>
<evidence type="ECO:0000313" key="4">
    <source>
        <dbReference type="EMBL" id="RBA42558.1"/>
    </source>
</evidence>
<evidence type="ECO:0000256" key="1">
    <source>
        <dbReference type="SAM" id="Phobius"/>
    </source>
</evidence>
<keyword evidence="1" id="KW-0812">Transmembrane</keyword>
<dbReference type="EMBL" id="CP059558">
    <property type="protein sequence ID" value="QUY37017.1"/>
    <property type="molecule type" value="Genomic_DNA"/>
</dbReference>